<sequence length="189" mass="21157">MKQIMSYILHGEYGSKVGHTDTGRGDETSALPRSASTHPSPIKILYALACSRSCGGRRACGLDAERGVCITNVIHRPTHLRPVMRKSTQTYLGFHKRDRTTYPKDVDRNPDHVDVSKKHKKGLASRLCEFHNCGIQVDQERLGLCHHDASANSPLACQQPETACLCLSSPRCCRRYRQLGGRCDRLEDR</sequence>
<protein>
    <submittedName>
        <fullName evidence="2">Uncharacterized protein</fullName>
    </submittedName>
</protein>
<evidence type="ECO:0000256" key="1">
    <source>
        <dbReference type="SAM" id="MobiDB-lite"/>
    </source>
</evidence>
<reference evidence="2" key="2">
    <citation type="journal article" date="2020" name="Nat. Commun.">
        <title>Large-scale genome sequencing of mycorrhizal fungi provides insights into the early evolution of symbiotic traits.</title>
        <authorList>
            <person name="Miyauchi S."/>
            <person name="Kiss E."/>
            <person name="Kuo A."/>
            <person name="Drula E."/>
            <person name="Kohler A."/>
            <person name="Sanchez-Garcia M."/>
            <person name="Morin E."/>
            <person name="Andreopoulos B."/>
            <person name="Barry K.W."/>
            <person name="Bonito G."/>
            <person name="Buee M."/>
            <person name="Carver A."/>
            <person name="Chen C."/>
            <person name="Cichocki N."/>
            <person name="Clum A."/>
            <person name="Culley D."/>
            <person name="Crous P.W."/>
            <person name="Fauchery L."/>
            <person name="Girlanda M."/>
            <person name="Hayes R.D."/>
            <person name="Keri Z."/>
            <person name="LaButti K."/>
            <person name="Lipzen A."/>
            <person name="Lombard V."/>
            <person name="Magnuson J."/>
            <person name="Maillard F."/>
            <person name="Murat C."/>
            <person name="Nolan M."/>
            <person name="Ohm R.A."/>
            <person name="Pangilinan J."/>
            <person name="Pereira M.F."/>
            <person name="Perotto S."/>
            <person name="Peter M."/>
            <person name="Pfister S."/>
            <person name="Riley R."/>
            <person name="Sitrit Y."/>
            <person name="Stielow J.B."/>
            <person name="Szollosi G."/>
            <person name="Zifcakova L."/>
            <person name="Stursova M."/>
            <person name="Spatafora J.W."/>
            <person name="Tedersoo L."/>
            <person name="Vaario L.M."/>
            <person name="Yamada A."/>
            <person name="Yan M."/>
            <person name="Wang P."/>
            <person name="Xu J."/>
            <person name="Bruns T."/>
            <person name="Baldrian P."/>
            <person name="Vilgalys R."/>
            <person name="Dunand C."/>
            <person name="Henrissat B."/>
            <person name="Grigoriev I.V."/>
            <person name="Hibbett D."/>
            <person name="Nagy L.G."/>
            <person name="Martin F.M."/>
        </authorList>
    </citation>
    <scope>NUCLEOTIDE SEQUENCE</scope>
    <source>
        <strain evidence="2">BED1</strain>
    </source>
</reference>
<evidence type="ECO:0000313" key="2">
    <source>
        <dbReference type="EMBL" id="KAF8434554.1"/>
    </source>
</evidence>
<name>A0AAD4GB14_BOLED</name>
<feature type="compositionally biased region" description="Basic and acidic residues" evidence="1">
    <location>
        <begin position="18"/>
        <end position="27"/>
    </location>
</feature>
<gene>
    <name evidence="2" type="ORF">L210DRAFT_524498</name>
</gene>
<evidence type="ECO:0000313" key="3">
    <source>
        <dbReference type="Proteomes" id="UP001194468"/>
    </source>
</evidence>
<reference evidence="2" key="1">
    <citation type="submission" date="2019-10" db="EMBL/GenBank/DDBJ databases">
        <authorList>
            <consortium name="DOE Joint Genome Institute"/>
            <person name="Kuo A."/>
            <person name="Miyauchi S."/>
            <person name="Kiss E."/>
            <person name="Drula E."/>
            <person name="Kohler A."/>
            <person name="Sanchez-Garcia M."/>
            <person name="Andreopoulos B."/>
            <person name="Barry K.W."/>
            <person name="Bonito G."/>
            <person name="Buee M."/>
            <person name="Carver A."/>
            <person name="Chen C."/>
            <person name="Cichocki N."/>
            <person name="Clum A."/>
            <person name="Culley D."/>
            <person name="Crous P.W."/>
            <person name="Fauchery L."/>
            <person name="Girlanda M."/>
            <person name="Hayes R."/>
            <person name="Keri Z."/>
            <person name="LaButti K."/>
            <person name="Lipzen A."/>
            <person name="Lombard V."/>
            <person name="Magnuson J."/>
            <person name="Maillard F."/>
            <person name="Morin E."/>
            <person name="Murat C."/>
            <person name="Nolan M."/>
            <person name="Ohm R."/>
            <person name="Pangilinan J."/>
            <person name="Pereira M."/>
            <person name="Perotto S."/>
            <person name="Peter M."/>
            <person name="Riley R."/>
            <person name="Sitrit Y."/>
            <person name="Stielow B."/>
            <person name="Szollosi G."/>
            <person name="Zifcakova L."/>
            <person name="Stursova M."/>
            <person name="Spatafora J.W."/>
            <person name="Tedersoo L."/>
            <person name="Vaario L.-M."/>
            <person name="Yamada A."/>
            <person name="Yan M."/>
            <person name="Wang P."/>
            <person name="Xu J."/>
            <person name="Bruns T."/>
            <person name="Baldrian P."/>
            <person name="Vilgalys R."/>
            <person name="Henrissat B."/>
            <person name="Grigoriev I.V."/>
            <person name="Hibbett D."/>
            <person name="Nagy L.G."/>
            <person name="Martin F.M."/>
        </authorList>
    </citation>
    <scope>NUCLEOTIDE SEQUENCE</scope>
    <source>
        <strain evidence="2">BED1</strain>
    </source>
</reference>
<feature type="region of interest" description="Disordered" evidence="1">
    <location>
        <begin position="16"/>
        <end position="37"/>
    </location>
</feature>
<comment type="caution">
    <text evidence="2">The sequence shown here is derived from an EMBL/GenBank/DDBJ whole genome shotgun (WGS) entry which is preliminary data.</text>
</comment>
<dbReference type="Proteomes" id="UP001194468">
    <property type="component" value="Unassembled WGS sequence"/>
</dbReference>
<dbReference type="AlphaFoldDB" id="A0AAD4GB14"/>
<keyword evidence="3" id="KW-1185">Reference proteome</keyword>
<accession>A0AAD4GB14</accession>
<organism evidence="2 3">
    <name type="scientific">Boletus edulis BED1</name>
    <dbReference type="NCBI Taxonomy" id="1328754"/>
    <lineage>
        <taxon>Eukaryota</taxon>
        <taxon>Fungi</taxon>
        <taxon>Dikarya</taxon>
        <taxon>Basidiomycota</taxon>
        <taxon>Agaricomycotina</taxon>
        <taxon>Agaricomycetes</taxon>
        <taxon>Agaricomycetidae</taxon>
        <taxon>Boletales</taxon>
        <taxon>Boletineae</taxon>
        <taxon>Boletaceae</taxon>
        <taxon>Boletoideae</taxon>
        <taxon>Boletus</taxon>
    </lineage>
</organism>
<dbReference type="EMBL" id="WHUW01000028">
    <property type="protein sequence ID" value="KAF8434554.1"/>
    <property type="molecule type" value="Genomic_DNA"/>
</dbReference>
<proteinExistence type="predicted"/>